<keyword evidence="3" id="KW-1185">Reference proteome</keyword>
<dbReference type="GO" id="GO:0046686">
    <property type="term" value="P:response to cadmium ion"/>
    <property type="evidence" value="ECO:0007669"/>
    <property type="project" value="TreeGrafter"/>
</dbReference>
<proteinExistence type="predicted"/>
<dbReference type="InterPro" id="IPR052543">
    <property type="entry name" value="HTH_Metal-responsive_Reg"/>
</dbReference>
<dbReference type="GO" id="GO:0003677">
    <property type="term" value="F:DNA binding"/>
    <property type="evidence" value="ECO:0007669"/>
    <property type="project" value="TreeGrafter"/>
</dbReference>
<dbReference type="InterPro" id="IPR001845">
    <property type="entry name" value="HTH_ArsR_DNA-bd_dom"/>
</dbReference>
<dbReference type="Proteomes" id="UP000075357">
    <property type="component" value="Unassembled WGS sequence"/>
</dbReference>
<dbReference type="EMBL" id="LRAD01000009">
    <property type="protein sequence ID" value="KXZ61770.1"/>
    <property type="molecule type" value="Genomic_DNA"/>
</dbReference>
<reference evidence="2 3" key="1">
    <citation type="submission" date="2016-01" db="EMBL/GenBank/DDBJ databases">
        <title>Draft genome sequences of Microbacterium laevaniformans LCDC 91-0039 and the type strain of Microbacterium hominis LCDC 84-209.</title>
        <authorList>
            <person name="Bernier A.-M."/>
            <person name="Bernard K."/>
        </authorList>
    </citation>
    <scope>NUCLEOTIDE SEQUENCE [LARGE SCALE GENOMIC DNA]</scope>
    <source>
        <strain evidence="2 3">LCDC 91-0039</strain>
    </source>
</reference>
<sequence>MNSSAAEDTTGVKKISQPSMYNQRVLTLTSRLDVMNRLGRAMADPTRSRILMTLLGGPSYPAVLSRELELTRSNVSNHLTCLRDCGIVVAEPEGRQTRYEIADPHLAAALTALVDVTLAVDENAPCVDASCTVPGCCGIGADA</sequence>
<dbReference type="GO" id="GO:0097063">
    <property type="term" value="F:cadmium ion sensor activity"/>
    <property type="evidence" value="ECO:0007669"/>
    <property type="project" value="TreeGrafter"/>
</dbReference>
<comment type="caution">
    <text evidence="2">The sequence shown here is derived from an EMBL/GenBank/DDBJ whole genome shotgun (WGS) entry which is preliminary data.</text>
</comment>
<name>A0A150HJ77_9MICO</name>
<dbReference type="PANTHER" id="PTHR39168">
    <property type="entry name" value="TRANSCRIPTIONAL REGULATOR-RELATED"/>
    <property type="match status" value="1"/>
</dbReference>
<accession>A0A150HJ77</accession>
<gene>
    <name evidence="2" type="primary">cmtR_1</name>
    <name evidence="2" type="ORF">Mlaev_00220</name>
</gene>
<feature type="domain" description="HTH arsR-type" evidence="1">
    <location>
        <begin position="27"/>
        <end position="121"/>
    </location>
</feature>
<evidence type="ECO:0000313" key="3">
    <source>
        <dbReference type="Proteomes" id="UP000075357"/>
    </source>
</evidence>
<evidence type="ECO:0000313" key="2">
    <source>
        <dbReference type="EMBL" id="KXZ61770.1"/>
    </source>
</evidence>
<dbReference type="CDD" id="cd00090">
    <property type="entry name" value="HTH_ARSR"/>
    <property type="match status" value="1"/>
</dbReference>
<dbReference type="AlphaFoldDB" id="A0A150HJ77"/>
<dbReference type="InterPro" id="IPR011991">
    <property type="entry name" value="ArsR-like_HTH"/>
</dbReference>
<dbReference type="PATRIC" id="fig|36807.3.peg.226"/>
<dbReference type="SMART" id="SM00418">
    <property type="entry name" value="HTH_ARSR"/>
    <property type="match status" value="1"/>
</dbReference>
<dbReference type="InterPro" id="IPR036390">
    <property type="entry name" value="WH_DNA-bd_sf"/>
</dbReference>
<protein>
    <submittedName>
        <fullName evidence="2">HTH-type transcriptional regulator CmtR</fullName>
    </submittedName>
</protein>
<dbReference type="GO" id="GO:0010288">
    <property type="term" value="P:response to lead ion"/>
    <property type="evidence" value="ECO:0007669"/>
    <property type="project" value="TreeGrafter"/>
</dbReference>
<dbReference type="PROSITE" id="PS50987">
    <property type="entry name" value="HTH_ARSR_2"/>
    <property type="match status" value="1"/>
</dbReference>
<evidence type="ECO:0000259" key="1">
    <source>
        <dbReference type="PROSITE" id="PS50987"/>
    </source>
</evidence>
<dbReference type="PANTHER" id="PTHR39168:SF2">
    <property type="entry name" value="HTH-TYPE TRANSCRIPTIONAL REGULATOR CMTR"/>
    <property type="match status" value="1"/>
</dbReference>
<organism evidence="2 3">
    <name type="scientific">Microbacterium laevaniformans</name>
    <dbReference type="NCBI Taxonomy" id="36807"/>
    <lineage>
        <taxon>Bacteria</taxon>
        <taxon>Bacillati</taxon>
        <taxon>Actinomycetota</taxon>
        <taxon>Actinomycetes</taxon>
        <taxon>Micrococcales</taxon>
        <taxon>Microbacteriaceae</taxon>
        <taxon>Microbacterium</taxon>
    </lineage>
</organism>
<dbReference type="PRINTS" id="PR00778">
    <property type="entry name" value="HTHARSR"/>
</dbReference>
<dbReference type="GO" id="GO:0032791">
    <property type="term" value="F:lead ion binding"/>
    <property type="evidence" value="ECO:0007669"/>
    <property type="project" value="TreeGrafter"/>
</dbReference>
<dbReference type="Gene3D" id="1.10.10.10">
    <property type="entry name" value="Winged helix-like DNA-binding domain superfamily/Winged helix DNA-binding domain"/>
    <property type="match status" value="1"/>
</dbReference>
<dbReference type="STRING" id="36807.Mlaev_00220"/>
<dbReference type="SUPFAM" id="SSF46785">
    <property type="entry name" value="Winged helix' DNA-binding domain"/>
    <property type="match status" value="1"/>
</dbReference>
<dbReference type="Pfam" id="PF01022">
    <property type="entry name" value="HTH_5"/>
    <property type="match status" value="1"/>
</dbReference>
<dbReference type="NCBIfam" id="NF033788">
    <property type="entry name" value="HTH_metalloreg"/>
    <property type="match status" value="1"/>
</dbReference>
<dbReference type="GO" id="GO:0003700">
    <property type="term" value="F:DNA-binding transcription factor activity"/>
    <property type="evidence" value="ECO:0007669"/>
    <property type="project" value="InterPro"/>
</dbReference>
<dbReference type="InterPro" id="IPR036388">
    <property type="entry name" value="WH-like_DNA-bd_sf"/>
</dbReference>